<dbReference type="AlphaFoldDB" id="A0A7Y0ENF0"/>
<evidence type="ECO:0000313" key="1">
    <source>
        <dbReference type="EMBL" id="NMM65545.1"/>
    </source>
</evidence>
<reference evidence="1 2" key="1">
    <citation type="submission" date="2020-04" db="EMBL/GenBank/DDBJ databases">
        <authorList>
            <person name="Doyle D.A."/>
        </authorList>
    </citation>
    <scope>NUCLEOTIDE SEQUENCE [LARGE SCALE GENOMIC DNA]</scope>
    <source>
        <strain evidence="1 2">P21</strain>
    </source>
</reference>
<dbReference type="Proteomes" id="UP000537131">
    <property type="component" value="Unassembled WGS sequence"/>
</dbReference>
<reference evidence="1 2" key="2">
    <citation type="submission" date="2020-06" db="EMBL/GenBank/DDBJ databases">
        <title>Complete Genome Sequence of Clostridium muelleri sp. nov. P21T, an Acid-Alcohol Producing Acetogen Isolated from Old Hay.</title>
        <authorList>
            <person name="Duncan K.E."/>
            <person name="Tanner R.S."/>
        </authorList>
    </citation>
    <scope>NUCLEOTIDE SEQUENCE [LARGE SCALE GENOMIC DNA]</scope>
    <source>
        <strain evidence="1 2">P21</strain>
    </source>
</reference>
<sequence length="296" mass="35714">MGIESLHKKIEYYLIENQKEYFPFSIIGNEVICNIIRKNRWNISLLKLDLLGADENYFYIIEIKTRELTMAHIEKYEKTYNNFNCLDKEIKIIFVVPSINKKAKEYIENLDRYKVIYISELEKLNNYTINNELQKIPSSYALDEYRISFLLSTFFDKFNSYIWDFKFGNARCGESFSSITYKFKNDYRVNLYIGKDNICLVDTIFNALGDKSHYPWIITGQFNYEVAQMIYMRKLMEKIKRIPSKRISFDEFENICDIATNDTYKELEDDNNFKKYKNLYKTITQTFTKHYKYELR</sequence>
<protein>
    <submittedName>
        <fullName evidence="1">Uncharacterized protein</fullName>
    </submittedName>
</protein>
<comment type="caution">
    <text evidence="1">The sequence shown here is derived from an EMBL/GenBank/DDBJ whole genome shotgun (WGS) entry which is preliminary data.</text>
</comment>
<dbReference type="EMBL" id="JABBNI010000065">
    <property type="protein sequence ID" value="NMM65545.1"/>
    <property type="molecule type" value="Genomic_DNA"/>
</dbReference>
<name>A0A7Y0ENF0_9CLOT</name>
<accession>A0A7Y0ENF0</accession>
<gene>
    <name evidence="1" type="ORF">HBE96_23490</name>
</gene>
<keyword evidence="2" id="KW-1185">Reference proteome</keyword>
<evidence type="ECO:0000313" key="2">
    <source>
        <dbReference type="Proteomes" id="UP000537131"/>
    </source>
</evidence>
<dbReference type="RefSeq" id="WP_169300123.1">
    <property type="nucleotide sequence ID" value="NZ_JABBNI010000065.1"/>
</dbReference>
<organism evidence="1 2">
    <name type="scientific">Clostridium muellerianum</name>
    <dbReference type="NCBI Taxonomy" id="2716538"/>
    <lineage>
        <taxon>Bacteria</taxon>
        <taxon>Bacillati</taxon>
        <taxon>Bacillota</taxon>
        <taxon>Clostridia</taxon>
        <taxon>Eubacteriales</taxon>
        <taxon>Clostridiaceae</taxon>
        <taxon>Clostridium</taxon>
    </lineage>
</organism>
<proteinExistence type="predicted"/>